<dbReference type="Proteomes" id="UP000240883">
    <property type="component" value="Unassembled WGS sequence"/>
</dbReference>
<feature type="signal peptide" evidence="1">
    <location>
        <begin position="1"/>
        <end position="20"/>
    </location>
</feature>
<dbReference type="AlphaFoldDB" id="A0A2T2PAE9"/>
<sequence>MQFPFSLAAAALALSSTGLAFPYLVPRTNITNTCWTRDPVCLGYQADAVNASITIVNACAKVPTCTPGEKNHGRKKVTGIVKSFPYTATLYIGDNCAGVEQWSQEACQALFQWRIDDICEQAYPKGESLYQLGYNSAVCDTSSVSFNFGG</sequence>
<feature type="chain" id="PRO_5015759704" evidence="1">
    <location>
        <begin position="21"/>
        <end position="150"/>
    </location>
</feature>
<accession>A0A2T2PAE9</accession>
<evidence type="ECO:0000256" key="1">
    <source>
        <dbReference type="SAM" id="SignalP"/>
    </source>
</evidence>
<reference evidence="2 3" key="1">
    <citation type="journal article" date="2018" name="Front. Microbiol.">
        <title>Genome-Wide Analysis of Corynespora cassiicola Leaf Fall Disease Putative Effectors.</title>
        <authorList>
            <person name="Lopez D."/>
            <person name="Ribeiro S."/>
            <person name="Label P."/>
            <person name="Fumanal B."/>
            <person name="Venisse J.S."/>
            <person name="Kohler A."/>
            <person name="de Oliveira R.R."/>
            <person name="Labutti K."/>
            <person name="Lipzen A."/>
            <person name="Lail K."/>
            <person name="Bauer D."/>
            <person name="Ohm R.A."/>
            <person name="Barry K.W."/>
            <person name="Spatafora J."/>
            <person name="Grigoriev I.V."/>
            <person name="Martin F.M."/>
            <person name="Pujade-Renaud V."/>
        </authorList>
    </citation>
    <scope>NUCLEOTIDE SEQUENCE [LARGE SCALE GENOMIC DNA]</scope>
    <source>
        <strain evidence="2 3">Philippines</strain>
    </source>
</reference>
<organism evidence="2 3">
    <name type="scientific">Corynespora cassiicola Philippines</name>
    <dbReference type="NCBI Taxonomy" id="1448308"/>
    <lineage>
        <taxon>Eukaryota</taxon>
        <taxon>Fungi</taxon>
        <taxon>Dikarya</taxon>
        <taxon>Ascomycota</taxon>
        <taxon>Pezizomycotina</taxon>
        <taxon>Dothideomycetes</taxon>
        <taxon>Pleosporomycetidae</taxon>
        <taxon>Pleosporales</taxon>
        <taxon>Corynesporascaceae</taxon>
        <taxon>Corynespora</taxon>
    </lineage>
</organism>
<proteinExistence type="predicted"/>
<dbReference type="OrthoDB" id="3780398at2759"/>
<name>A0A2T2PAE9_CORCC</name>
<protein>
    <submittedName>
        <fullName evidence="2">Uncharacterized protein</fullName>
    </submittedName>
</protein>
<keyword evidence="3" id="KW-1185">Reference proteome</keyword>
<keyword evidence="1" id="KW-0732">Signal</keyword>
<evidence type="ECO:0000313" key="3">
    <source>
        <dbReference type="Proteomes" id="UP000240883"/>
    </source>
</evidence>
<dbReference type="EMBL" id="KZ678128">
    <property type="protein sequence ID" value="PSN74631.1"/>
    <property type="molecule type" value="Genomic_DNA"/>
</dbReference>
<evidence type="ECO:0000313" key="2">
    <source>
        <dbReference type="EMBL" id="PSN74631.1"/>
    </source>
</evidence>
<gene>
    <name evidence="2" type="ORF">BS50DRAFT_567434</name>
</gene>